<dbReference type="AlphaFoldDB" id="A0A512CF61"/>
<dbReference type="InterPro" id="IPR036942">
    <property type="entry name" value="Beta-barrel_TonB_sf"/>
</dbReference>
<dbReference type="InterPro" id="IPR041700">
    <property type="entry name" value="OMP_b-brl_3"/>
</dbReference>
<sequence>MFACLNSYAQETSVRGHVYGANGEAAPFAHVLLLQNEDSVMVKGVPTDSIGLFVMKNIPVGNYLLNVSQLGYEPYFRSLSISGTNELTLERIELTIMSQQLETVQVVGRKELFQLKSDRLIINVSSLPTFSGNNALQLLQKAPGVIVQENANSISLNNKGEVLIMINNRISRVPKANLIQQLKGMRAENIDRIELIHQPGAKYDADNAAGIIHIVMKENNAYGLNGSASFTAGMGQREKFNGSVDLNYRNNGLNIYGNASGFNNRSPKAEINHFREYDYQGDQFYYENSFKFVNPINNSLGFNLGVDFEIDKNSTIGGLFGYSKNTDLGKDFTSRSKGSVNAVPNTNSQYLLNIDNPNRNTIINLNYFRKIGTNGSLNIDVDRVTLDVQNSSELTYLDIEETKEKTATDRASRFEINTVKADFEWGTKEGGKVEMGVKGTFNNSNTISRIQNRIAGIWEKDEAFSANDNISEEILAAFASHSKKWDAKWETNLGLRLEHYNYALDDGRGENDFNLTYDNLFPVLRTSYVIDSTKSLNLAFNRRIMRPSFFYLAGFSVLIDPTLLVSSNTRIRPSFTNSYRLAYNHGSFLIAVEIYRTVGNIAFYNTVDKERNLQTSTPINFDRMDGYLINMSFPIKIGKIWDMNWNLDGAYKKVIDASNRPLPFKKGVFTITAQLANVFDLGNSWTANLDGRYMSPYIDGDQVKYLHPYINLGVSKKFKNERLLTFSVQDITATSGIREWEYNQPELGIRTFGDNDFSERVFQLTFSIPFGNQKVKVKRNRETGSQEERNRM</sequence>
<dbReference type="EMBL" id="BJYV01000017">
    <property type="protein sequence ID" value="GEO22813.1"/>
    <property type="molecule type" value="Genomic_DNA"/>
</dbReference>
<dbReference type="PANTHER" id="PTHR40980">
    <property type="entry name" value="PLUG DOMAIN-CONTAINING PROTEIN"/>
    <property type="match status" value="1"/>
</dbReference>
<accession>A0A512CF61</accession>
<name>A0A512CF61_9BACT</name>
<dbReference type="Gene3D" id="2.40.170.20">
    <property type="entry name" value="TonB-dependent receptor, beta-barrel domain"/>
    <property type="match status" value="1"/>
</dbReference>
<keyword evidence="2" id="KW-0472">Membrane</keyword>
<dbReference type="GO" id="GO:0009279">
    <property type="term" value="C:cell outer membrane"/>
    <property type="evidence" value="ECO:0007669"/>
    <property type="project" value="UniProtKB-SubCell"/>
</dbReference>
<keyword evidence="3" id="KW-0998">Cell outer membrane</keyword>
<dbReference type="Gene3D" id="2.60.40.1120">
    <property type="entry name" value="Carboxypeptidase-like, regulatory domain"/>
    <property type="match status" value="1"/>
</dbReference>
<keyword evidence="6" id="KW-1185">Reference proteome</keyword>
<evidence type="ECO:0000259" key="4">
    <source>
        <dbReference type="Pfam" id="PF14905"/>
    </source>
</evidence>
<dbReference type="InterPro" id="IPR037066">
    <property type="entry name" value="Plug_dom_sf"/>
</dbReference>
<evidence type="ECO:0000256" key="3">
    <source>
        <dbReference type="ARBA" id="ARBA00023237"/>
    </source>
</evidence>
<feature type="domain" description="Outer membrane protein beta-barrel" evidence="4">
    <location>
        <begin position="370"/>
        <end position="767"/>
    </location>
</feature>
<protein>
    <submittedName>
        <fullName evidence="5">TonB-dependent receptor</fullName>
    </submittedName>
</protein>
<reference evidence="5 6" key="1">
    <citation type="submission" date="2019-07" db="EMBL/GenBank/DDBJ databases">
        <title>Whole genome shotgun sequence of Cyclobacterium qasimii NBRC 106168.</title>
        <authorList>
            <person name="Hosoyama A."/>
            <person name="Uohara A."/>
            <person name="Ohji S."/>
            <person name="Ichikawa N."/>
        </authorList>
    </citation>
    <scope>NUCLEOTIDE SEQUENCE [LARGE SCALE GENOMIC DNA]</scope>
    <source>
        <strain evidence="5 6">NBRC 106168</strain>
    </source>
</reference>
<keyword evidence="5" id="KW-0675">Receptor</keyword>
<evidence type="ECO:0000256" key="2">
    <source>
        <dbReference type="ARBA" id="ARBA00023136"/>
    </source>
</evidence>
<comment type="caution">
    <text evidence="5">The sequence shown here is derived from an EMBL/GenBank/DDBJ whole genome shotgun (WGS) entry which is preliminary data.</text>
</comment>
<dbReference type="Pfam" id="PF14905">
    <property type="entry name" value="OMP_b-brl_3"/>
    <property type="match status" value="1"/>
</dbReference>
<dbReference type="PANTHER" id="PTHR40980:SF4">
    <property type="entry name" value="TONB-DEPENDENT RECEPTOR-LIKE BETA-BARREL DOMAIN-CONTAINING PROTEIN"/>
    <property type="match status" value="1"/>
</dbReference>
<dbReference type="Gene3D" id="2.170.130.10">
    <property type="entry name" value="TonB-dependent receptor, plug domain"/>
    <property type="match status" value="1"/>
</dbReference>
<gene>
    <name evidence="5" type="ORF">CQA01_33470</name>
</gene>
<evidence type="ECO:0000256" key="1">
    <source>
        <dbReference type="ARBA" id="ARBA00004442"/>
    </source>
</evidence>
<proteinExistence type="predicted"/>
<dbReference type="SUPFAM" id="SSF49464">
    <property type="entry name" value="Carboxypeptidase regulatory domain-like"/>
    <property type="match status" value="1"/>
</dbReference>
<dbReference type="Pfam" id="PF13620">
    <property type="entry name" value="CarboxypepD_reg"/>
    <property type="match status" value="1"/>
</dbReference>
<dbReference type="Proteomes" id="UP000321301">
    <property type="component" value="Unassembled WGS sequence"/>
</dbReference>
<dbReference type="SUPFAM" id="SSF56935">
    <property type="entry name" value="Porins"/>
    <property type="match status" value="1"/>
</dbReference>
<evidence type="ECO:0000313" key="5">
    <source>
        <dbReference type="EMBL" id="GEO22813.1"/>
    </source>
</evidence>
<organism evidence="5 6">
    <name type="scientific">Cyclobacterium qasimii</name>
    <dbReference type="NCBI Taxonomy" id="1350429"/>
    <lineage>
        <taxon>Bacteria</taxon>
        <taxon>Pseudomonadati</taxon>
        <taxon>Bacteroidota</taxon>
        <taxon>Cytophagia</taxon>
        <taxon>Cytophagales</taxon>
        <taxon>Cyclobacteriaceae</taxon>
        <taxon>Cyclobacterium</taxon>
    </lineage>
</organism>
<evidence type="ECO:0000313" key="6">
    <source>
        <dbReference type="Proteomes" id="UP000321301"/>
    </source>
</evidence>
<comment type="subcellular location">
    <subcellularLocation>
        <location evidence="1">Cell outer membrane</location>
    </subcellularLocation>
</comment>
<dbReference type="InterPro" id="IPR008969">
    <property type="entry name" value="CarboxyPept-like_regulatory"/>
</dbReference>